<dbReference type="InterPro" id="IPR008927">
    <property type="entry name" value="6-PGluconate_DH-like_C_sf"/>
</dbReference>
<accession>A0ABW4Y8P8</accession>
<dbReference type="InterPro" id="IPR051402">
    <property type="entry name" value="KPR-Related"/>
</dbReference>
<dbReference type="EC" id="1.1.1.169" evidence="3 10"/>
<protein>
    <recommendedName>
        <fullName evidence="4 10">2-dehydropantoate 2-reductase</fullName>
        <ecNumber evidence="3 10">1.1.1.169</ecNumber>
    </recommendedName>
    <alternativeName>
        <fullName evidence="8 10">Ketopantoate reductase</fullName>
    </alternativeName>
</protein>
<organism evidence="13 14">
    <name type="scientific">Thiorhodococcus fuscus</name>
    <dbReference type="NCBI Taxonomy" id="527200"/>
    <lineage>
        <taxon>Bacteria</taxon>
        <taxon>Pseudomonadati</taxon>
        <taxon>Pseudomonadota</taxon>
        <taxon>Gammaproteobacteria</taxon>
        <taxon>Chromatiales</taxon>
        <taxon>Chromatiaceae</taxon>
        <taxon>Thiorhodococcus</taxon>
    </lineage>
</organism>
<evidence type="ECO:0000256" key="9">
    <source>
        <dbReference type="ARBA" id="ARBA00048793"/>
    </source>
</evidence>
<comment type="similarity">
    <text evidence="2 10">Belongs to the ketopantoate reductase family.</text>
</comment>
<keyword evidence="6 10" id="KW-0521">NADP</keyword>
<dbReference type="NCBIfam" id="TIGR00745">
    <property type="entry name" value="apbA_panE"/>
    <property type="match status" value="1"/>
</dbReference>
<dbReference type="InterPro" id="IPR013752">
    <property type="entry name" value="KPA_reductase"/>
</dbReference>
<evidence type="ECO:0000256" key="4">
    <source>
        <dbReference type="ARBA" id="ARBA00019465"/>
    </source>
</evidence>
<evidence type="ECO:0000256" key="2">
    <source>
        <dbReference type="ARBA" id="ARBA00007870"/>
    </source>
</evidence>
<dbReference type="NCBIfam" id="NF005094">
    <property type="entry name" value="PRK06522.2-5"/>
    <property type="match status" value="1"/>
</dbReference>
<evidence type="ECO:0000256" key="1">
    <source>
        <dbReference type="ARBA" id="ARBA00004994"/>
    </source>
</evidence>
<evidence type="ECO:0000256" key="6">
    <source>
        <dbReference type="ARBA" id="ARBA00022857"/>
    </source>
</evidence>
<dbReference type="InterPro" id="IPR013332">
    <property type="entry name" value="KPR_N"/>
</dbReference>
<dbReference type="Pfam" id="PF08546">
    <property type="entry name" value="ApbA_C"/>
    <property type="match status" value="1"/>
</dbReference>
<evidence type="ECO:0000256" key="5">
    <source>
        <dbReference type="ARBA" id="ARBA00022655"/>
    </source>
</evidence>
<dbReference type="SUPFAM" id="SSF51735">
    <property type="entry name" value="NAD(P)-binding Rossmann-fold domains"/>
    <property type="match status" value="1"/>
</dbReference>
<dbReference type="EMBL" id="JBHUHX010000031">
    <property type="protein sequence ID" value="MFD2112561.1"/>
    <property type="molecule type" value="Genomic_DNA"/>
</dbReference>
<feature type="domain" description="Ketopantoate reductase C-terminal" evidence="12">
    <location>
        <begin position="175"/>
        <end position="297"/>
    </location>
</feature>
<dbReference type="PANTHER" id="PTHR21708:SF26">
    <property type="entry name" value="2-DEHYDROPANTOATE 2-REDUCTASE"/>
    <property type="match status" value="1"/>
</dbReference>
<evidence type="ECO:0000259" key="11">
    <source>
        <dbReference type="Pfam" id="PF02558"/>
    </source>
</evidence>
<dbReference type="RefSeq" id="WP_386026947.1">
    <property type="nucleotide sequence ID" value="NZ_JBHUHX010000031.1"/>
</dbReference>
<keyword evidence="5 10" id="KW-0566">Pantothenate biosynthesis</keyword>
<comment type="pathway">
    <text evidence="1 10">Cofactor biosynthesis; (R)-pantothenate biosynthesis; (R)-pantoate from 3-methyl-2-oxobutanoate: step 2/2.</text>
</comment>
<evidence type="ECO:0000313" key="14">
    <source>
        <dbReference type="Proteomes" id="UP001597337"/>
    </source>
</evidence>
<comment type="catalytic activity">
    <reaction evidence="9 10">
        <text>(R)-pantoate + NADP(+) = 2-dehydropantoate + NADPH + H(+)</text>
        <dbReference type="Rhea" id="RHEA:16233"/>
        <dbReference type="ChEBI" id="CHEBI:11561"/>
        <dbReference type="ChEBI" id="CHEBI:15378"/>
        <dbReference type="ChEBI" id="CHEBI:15980"/>
        <dbReference type="ChEBI" id="CHEBI:57783"/>
        <dbReference type="ChEBI" id="CHEBI:58349"/>
        <dbReference type="EC" id="1.1.1.169"/>
    </reaction>
</comment>
<gene>
    <name evidence="13" type="primary">panE</name>
    <name evidence="13" type="ORF">ACFSJC_11985</name>
</gene>
<keyword evidence="7 10" id="KW-0560">Oxidoreductase</keyword>
<evidence type="ECO:0000256" key="8">
    <source>
        <dbReference type="ARBA" id="ARBA00032024"/>
    </source>
</evidence>
<dbReference type="Proteomes" id="UP001597337">
    <property type="component" value="Unassembled WGS sequence"/>
</dbReference>
<comment type="function">
    <text evidence="10">Catalyzes the NADPH-dependent reduction of ketopantoate into pantoic acid.</text>
</comment>
<keyword evidence="14" id="KW-1185">Reference proteome</keyword>
<name>A0ABW4Y8P8_9GAMM</name>
<dbReference type="InterPro" id="IPR036291">
    <property type="entry name" value="NAD(P)-bd_dom_sf"/>
</dbReference>
<reference evidence="14" key="1">
    <citation type="journal article" date="2019" name="Int. J. Syst. Evol. Microbiol.">
        <title>The Global Catalogue of Microorganisms (GCM) 10K type strain sequencing project: providing services to taxonomists for standard genome sequencing and annotation.</title>
        <authorList>
            <consortium name="The Broad Institute Genomics Platform"/>
            <consortium name="The Broad Institute Genome Sequencing Center for Infectious Disease"/>
            <person name="Wu L."/>
            <person name="Ma J."/>
        </authorList>
    </citation>
    <scope>NUCLEOTIDE SEQUENCE [LARGE SCALE GENOMIC DNA]</scope>
    <source>
        <strain evidence="14">KACC 12597</strain>
    </source>
</reference>
<evidence type="ECO:0000256" key="7">
    <source>
        <dbReference type="ARBA" id="ARBA00023002"/>
    </source>
</evidence>
<dbReference type="InterPro" id="IPR013328">
    <property type="entry name" value="6PGD_dom2"/>
</dbReference>
<evidence type="ECO:0000256" key="3">
    <source>
        <dbReference type="ARBA" id="ARBA00013014"/>
    </source>
</evidence>
<dbReference type="Gene3D" id="3.40.50.720">
    <property type="entry name" value="NAD(P)-binding Rossmann-like Domain"/>
    <property type="match status" value="1"/>
</dbReference>
<feature type="domain" description="Ketopantoate reductase N-terminal" evidence="11">
    <location>
        <begin position="4"/>
        <end position="147"/>
    </location>
</feature>
<sequence>MRLLVLGAGGTGGYFGGRLAAAGVDVRFLVRPRRAAQLADTGLVIKSPLGDLVTSVKTVTEAPSSVDAVLLACKAYDLEGAMEAIAPAIGPSTWIVPLLNGVRHLDDLDARFGAECVLGGLCHIGVALGAAGEILHLNRLQRLVLGPRTSSQQNAARALHGLLERGGFAPVLSQDIQQEMWEKFVFLTTYAGMTTLMRAPIGTIVQTEDGEALVRQMLGECIATAAASGFIPFQDAYVRMLTTLTERGSTGTASMLRDLQRGGATEHEHIIGDMLRRAREARLDAPLLRVSLAHMQAYDATRAAHVGV</sequence>
<dbReference type="PANTHER" id="PTHR21708">
    <property type="entry name" value="PROBABLE 2-DEHYDROPANTOATE 2-REDUCTASE"/>
    <property type="match status" value="1"/>
</dbReference>
<dbReference type="Pfam" id="PF02558">
    <property type="entry name" value="ApbA"/>
    <property type="match status" value="1"/>
</dbReference>
<proteinExistence type="inferred from homology"/>
<dbReference type="Gene3D" id="1.10.1040.10">
    <property type="entry name" value="N-(1-d-carboxylethyl)-l-norvaline Dehydrogenase, domain 2"/>
    <property type="match status" value="1"/>
</dbReference>
<dbReference type="InterPro" id="IPR003710">
    <property type="entry name" value="ApbA"/>
</dbReference>
<evidence type="ECO:0000256" key="10">
    <source>
        <dbReference type="RuleBase" id="RU362068"/>
    </source>
</evidence>
<evidence type="ECO:0000259" key="12">
    <source>
        <dbReference type="Pfam" id="PF08546"/>
    </source>
</evidence>
<comment type="caution">
    <text evidence="13">The sequence shown here is derived from an EMBL/GenBank/DDBJ whole genome shotgun (WGS) entry which is preliminary data.</text>
</comment>
<dbReference type="SUPFAM" id="SSF48179">
    <property type="entry name" value="6-phosphogluconate dehydrogenase C-terminal domain-like"/>
    <property type="match status" value="1"/>
</dbReference>
<dbReference type="GO" id="GO:0008677">
    <property type="term" value="F:2-dehydropantoate 2-reductase activity"/>
    <property type="evidence" value="ECO:0007669"/>
    <property type="project" value="UniProtKB-EC"/>
</dbReference>
<evidence type="ECO:0000313" key="13">
    <source>
        <dbReference type="EMBL" id="MFD2112561.1"/>
    </source>
</evidence>